<gene>
    <name evidence="6 9" type="primary">argH</name>
    <name evidence="9" type="ORF">FZC76_20200</name>
</gene>
<evidence type="ECO:0000259" key="7">
    <source>
        <dbReference type="Pfam" id="PF00206"/>
    </source>
</evidence>
<dbReference type="InterPro" id="IPR024083">
    <property type="entry name" value="Fumarase/histidase_N"/>
</dbReference>
<evidence type="ECO:0000313" key="9">
    <source>
        <dbReference type="EMBL" id="TYS62561.1"/>
    </source>
</evidence>
<dbReference type="InterPro" id="IPR029419">
    <property type="entry name" value="Arg_succ_lyase_C"/>
</dbReference>
<dbReference type="FunFam" id="1.10.275.10:FF:000002">
    <property type="entry name" value="Argininosuccinate lyase"/>
    <property type="match status" value="1"/>
</dbReference>
<keyword evidence="3 6" id="KW-0055">Arginine biosynthesis</keyword>
<dbReference type="HAMAP" id="MF_00006">
    <property type="entry name" value="Arg_succ_lyase"/>
    <property type="match status" value="1"/>
</dbReference>
<evidence type="ECO:0000256" key="6">
    <source>
        <dbReference type="HAMAP-Rule" id="MF_00006"/>
    </source>
</evidence>
<evidence type="ECO:0000313" key="10">
    <source>
        <dbReference type="Proteomes" id="UP000322524"/>
    </source>
</evidence>
<dbReference type="GO" id="GO:0004056">
    <property type="term" value="F:argininosuccinate lyase activity"/>
    <property type="evidence" value="ECO:0007669"/>
    <property type="project" value="UniProtKB-UniRule"/>
</dbReference>
<dbReference type="NCBIfam" id="TIGR00838">
    <property type="entry name" value="argH"/>
    <property type="match status" value="1"/>
</dbReference>
<dbReference type="Pfam" id="PF00206">
    <property type="entry name" value="Lyase_1"/>
    <property type="match status" value="1"/>
</dbReference>
<accession>A0A5D4SIN2</accession>
<dbReference type="CDD" id="cd01359">
    <property type="entry name" value="Argininosuccinate_lyase"/>
    <property type="match status" value="1"/>
</dbReference>
<comment type="subcellular location">
    <subcellularLocation>
        <location evidence="6">Cytoplasm</location>
    </subcellularLocation>
</comment>
<dbReference type="OrthoDB" id="9769623at2"/>
<dbReference type="EMBL" id="VTEV01000011">
    <property type="protein sequence ID" value="TYS62561.1"/>
    <property type="molecule type" value="Genomic_DNA"/>
</dbReference>
<dbReference type="GO" id="GO:0005829">
    <property type="term" value="C:cytosol"/>
    <property type="evidence" value="ECO:0007669"/>
    <property type="project" value="TreeGrafter"/>
</dbReference>
<dbReference type="Pfam" id="PF14698">
    <property type="entry name" value="ASL_C2"/>
    <property type="match status" value="1"/>
</dbReference>
<comment type="pathway">
    <text evidence="1 6">Amino-acid biosynthesis; L-arginine biosynthesis; L-arginine from L-ornithine and carbamoyl phosphate: step 3/3.</text>
</comment>
<dbReference type="RefSeq" id="WP_148989960.1">
    <property type="nucleotide sequence ID" value="NZ_VTEV01000011.1"/>
</dbReference>
<dbReference type="PROSITE" id="PS00163">
    <property type="entry name" value="FUMARATE_LYASES"/>
    <property type="match status" value="1"/>
</dbReference>
<evidence type="ECO:0000256" key="3">
    <source>
        <dbReference type="ARBA" id="ARBA00022571"/>
    </source>
</evidence>
<dbReference type="Gene3D" id="1.20.200.10">
    <property type="entry name" value="Fumarase/aspartase (Central domain)"/>
    <property type="match status" value="1"/>
</dbReference>
<dbReference type="PRINTS" id="PR00145">
    <property type="entry name" value="ARGSUCLYASE"/>
</dbReference>
<feature type="domain" description="Fumarate lyase N-terminal" evidence="7">
    <location>
        <begin position="7"/>
        <end position="301"/>
    </location>
</feature>
<dbReference type="UniPathway" id="UPA00068">
    <property type="reaction ID" value="UER00114"/>
</dbReference>
<dbReference type="FunFam" id="1.10.40.30:FF:000001">
    <property type="entry name" value="Argininosuccinate lyase"/>
    <property type="match status" value="1"/>
</dbReference>
<dbReference type="SUPFAM" id="SSF48557">
    <property type="entry name" value="L-aspartase-like"/>
    <property type="match status" value="1"/>
</dbReference>
<dbReference type="InterPro" id="IPR020557">
    <property type="entry name" value="Fumarate_lyase_CS"/>
</dbReference>
<dbReference type="EC" id="4.3.2.1" evidence="2 6"/>
<dbReference type="Gene3D" id="1.10.40.30">
    <property type="entry name" value="Fumarase/aspartase (C-terminal domain)"/>
    <property type="match status" value="1"/>
</dbReference>
<dbReference type="InterPro" id="IPR022761">
    <property type="entry name" value="Fumarate_lyase_N"/>
</dbReference>
<dbReference type="PANTHER" id="PTHR43814">
    <property type="entry name" value="ARGININOSUCCINATE LYASE"/>
    <property type="match status" value="1"/>
</dbReference>
<proteinExistence type="inferred from homology"/>
<reference evidence="9 10" key="1">
    <citation type="submission" date="2019-08" db="EMBL/GenBank/DDBJ databases">
        <title>Bacillus genomes from the desert of Cuatro Cienegas, Coahuila.</title>
        <authorList>
            <person name="Olmedo-Alvarez G."/>
        </authorList>
    </citation>
    <scope>NUCLEOTIDE SEQUENCE [LARGE SCALE GENOMIC DNA]</scope>
    <source>
        <strain evidence="9 10">CH28_1T</strain>
    </source>
</reference>
<evidence type="ECO:0000259" key="8">
    <source>
        <dbReference type="Pfam" id="PF14698"/>
    </source>
</evidence>
<dbReference type="InterPro" id="IPR000362">
    <property type="entry name" value="Fumarate_lyase_fam"/>
</dbReference>
<dbReference type="InterPro" id="IPR009049">
    <property type="entry name" value="Argininosuccinate_lyase"/>
</dbReference>
<evidence type="ECO:0000256" key="4">
    <source>
        <dbReference type="ARBA" id="ARBA00022605"/>
    </source>
</evidence>
<sequence>MTKLWGGRFTKETNKLVEEFTASIEFDKELALEDIQGSMAHVQMLSNCGIIPKEDAKTIQHGLQVIQNKINAGEVEFSVAHEDIHMNIEKLLIDEIGPVGGKLHTGRSRNDQVATDMHLYLKKQTEKIISLLTDVQNSILMKSKENVHNILPGYTHLQRAQPVSFAHHLMAYFWMFERDKERLQDSLKRINWSPLGAGALAGTTFPIDRAQTASLLRFDKIYPNSMDAVSDRDFIVEFLSHASLIMTHISRLSEEMVIWSSQEFQFIELDDSFCTGSSIMPQKKNPDVPELLRAKTGRVYGNLVGLLTVLKGLPLAYNKDMQEDKEGMFDTVKTLVGSLKLLAPMIQTMTVNESKMYEAVSQDFSNATDIADYLVTKGLPFRQAHEIIGKIVLYAINQDKYLLGLTLDEYKKFSPLFSGDIFELLQPKHVVGARKSEGGTSFEQVESQLALAEKLIYDSLPSS</sequence>
<keyword evidence="6" id="KW-0963">Cytoplasm</keyword>
<evidence type="ECO:0000256" key="5">
    <source>
        <dbReference type="ARBA" id="ARBA00023239"/>
    </source>
</evidence>
<dbReference type="PANTHER" id="PTHR43814:SF1">
    <property type="entry name" value="ARGININOSUCCINATE LYASE"/>
    <property type="match status" value="1"/>
</dbReference>
<name>A0A5D4SIN2_9BACI</name>
<comment type="similarity">
    <text evidence="6">Belongs to the lyase 1 family. Argininosuccinate lyase subfamily.</text>
</comment>
<dbReference type="GO" id="GO:0042450">
    <property type="term" value="P:L-arginine biosynthetic process via ornithine"/>
    <property type="evidence" value="ECO:0007669"/>
    <property type="project" value="UniProtKB-UniRule"/>
</dbReference>
<keyword evidence="4 6" id="KW-0028">Amino-acid biosynthesis</keyword>
<dbReference type="InterPro" id="IPR008948">
    <property type="entry name" value="L-Aspartase-like"/>
</dbReference>
<dbReference type="AlphaFoldDB" id="A0A5D4SIN2"/>
<comment type="catalytic activity">
    <reaction evidence="6">
        <text>2-(N(omega)-L-arginino)succinate = fumarate + L-arginine</text>
        <dbReference type="Rhea" id="RHEA:24020"/>
        <dbReference type="ChEBI" id="CHEBI:29806"/>
        <dbReference type="ChEBI" id="CHEBI:32682"/>
        <dbReference type="ChEBI" id="CHEBI:57472"/>
        <dbReference type="EC" id="4.3.2.1"/>
    </reaction>
</comment>
<dbReference type="Gene3D" id="1.10.275.10">
    <property type="entry name" value="Fumarase/aspartase (N-terminal domain)"/>
    <property type="match status" value="1"/>
</dbReference>
<dbReference type="FunFam" id="1.20.200.10:FF:000002">
    <property type="entry name" value="Argininosuccinate lyase"/>
    <property type="match status" value="1"/>
</dbReference>
<comment type="caution">
    <text evidence="9">The sequence shown here is derived from an EMBL/GenBank/DDBJ whole genome shotgun (WGS) entry which is preliminary data.</text>
</comment>
<evidence type="ECO:0000256" key="1">
    <source>
        <dbReference type="ARBA" id="ARBA00004941"/>
    </source>
</evidence>
<evidence type="ECO:0000256" key="2">
    <source>
        <dbReference type="ARBA" id="ARBA00012338"/>
    </source>
</evidence>
<organism evidence="9 10">
    <name type="scientific">Sutcliffiella horikoshii</name>
    <dbReference type="NCBI Taxonomy" id="79883"/>
    <lineage>
        <taxon>Bacteria</taxon>
        <taxon>Bacillati</taxon>
        <taxon>Bacillota</taxon>
        <taxon>Bacilli</taxon>
        <taxon>Bacillales</taxon>
        <taxon>Bacillaceae</taxon>
        <taxon>Sutcliffiella</taxon>
    </lineage>
</organism>
<dbReference type="Proteomes" id="UP000322524">
    <property type="component" value="Unassembled WGS sequence"/>
</dbReference>
<protein>
    <recommendedName>
        <fullName evidence="2 6">Argininosuccinate lyase</fullName>
        <shortName evidence="6">ASAL</shortName>
        <ecNumber evidence="2 6">4.3.2.1</ecNumber>
    </recommendedName>
    <alternativeName>
        <fullName evidence="6">Arginosuccinase</fullName>
    </alternativeName>
</protein>
<dbReference type="STRING" id="79883.GCA_001636495_02761"/>
<feature type="domain" description="Argininosuccinate lyase C-terminal" evidence="8">
    <location>
        <begin position="364"/>
        <end position="431"/>
    </location>
</feature>
<dbReference type="PRINTS" id="PR00149">
    <property type="entry name" value="FUMRATELYASE"/>
</dbReference>
<keyword evidence="5 6" id="KW-0456">Lyase</keyword>